<dbReference type="EMBL" id="LXZO01000110">
    <property type="protein sequence ID" value="PAY45261.1"/>
    <property type="molecule type" value="Genomic_DNA"/>
</dbReference>
<protein>
    <submittedName>
        <fullName evidence="2">Uncharacterized protein</fullName>
    </submittedName>
</protein>
<comment type="caution">
    <text evidence="2">The sequence shown here is derived from an EMBL/GenBank/DDBJ whole genome shotgun (WGS) entry which is preliminary data.</text>
</comment>
<gene>
    <name evidence="2" type="ORF">A8C52_09815</name>
</gene>
<dbReference type="AlphaFoldDB" id="A0A9X6S7A5"/>
<keyword evidence="1" id="KW-1133">Transmembrane helix</keyword>
<evidence type="ECO:0000313" key="3">
    <source>
        <dbReference type="Proteomes" id="UP000218139"/>
    </source>
</evidence>
<feature type="transmembrane region" description="Helical" evidence="1">
    <location>
        <begin position="89"/>
        <end position="107"/>
    </location>
</feature>
<dbReference type="RefSeq" id="WP_095758869.1">
    <property type="nucleotide sequence ID" value="NZ_CP062071.1"/>
</dbReference>
<accession>A0A9X6S7A5</accession>
<evidence type="ECO:0000313" key="2">
    <source>
        <dbReference type="EMBL" id="PAY45261.1"/>
    </source>
</evidence>
<evidence type="ECO:0000256" key="1">
    <source>
        <dbReference type="SAM" id="Phobius"/>
    </source>
</evidence>
<organism evidence="2 3">
    <name type="scientific">Ligilactobacillus salivarius</name>
    <dbReference type="NCBI Taxonomy" id="1624"/>
    <lineage>
        <taxon>Bacteria</taxon>
        <taxon>Bacillati</taxon>
        <taxon>Bacillota</taxon>
        <taxon>Bacilli</taxon>
        <taxon>Lactobacillales</taxon>
        <taxon>Lactobacillaceae</taxon>
        <taxon>Ligilactobacillus</taxon>
    </lineage>
</organism>
<sequence>MNSKELITLAVENKEREYNSEGTKIKGLLKFMGLVSFNITDQQLPKKEIFKHWRSFLIHNPLVLFKVICYPIINFVLVCLNIFYSICNLVDKTIVTTACVMPIIYWFSQKSDNKMSVSELFNSYGWLFIWFMLIIIIAKMMYLMTVDVVTNRINEFYKKTFLTPFKLIDLVHITIWYQSTTGKVTAAEYNIDKDYYKLKFSKEEILQILIQDKLTLDELSMYYNTLSSVDKFFLMNEFARKSESDYVGKSKIKRLAKSVYMERKGVAKR</sequence>
<reference evidence="2 3" key="1">
    <citation type="submission" date="2016-05" db="EMBL/GenBank/DDBJ databases">
        <authorList>
            <person name="Lee J.-Y."/>
            <person name="Kim E.B."/>
            <person name="Choi Y.-J."/>
        </authorList>
    </citation>
    <scope>NUCLEOTIDE SEQUENCE [LARGE SCALE GENOMIC DNA]</scope>
    <source>
        <strain evidence="2 3">KLA006</strain>
    </source>
</reference>
<feature type="transmembrane region" description="Helical" evidence="1">
    <location>
        <begin position="63"/>
        <end position="84"/>
    </location>
</feature>
<feature type="transmembrane region" description="Helical" evidence="1">
    <location>
        <begin position="127"/>
        <end position="149"/>
    </location>
</feature>
<proteinExistence type="predicted"/>
<keyword evidence="1" id="KW-0472">Membrane</keyword>
<keyword evidence="1" id="KW-0812">Transmembrane</keyword>
<name>A0A9X6S7A5_9LACO</name>
<dbReference type="Proteomes" id="UP000218139">
    <property type="component" value="Unassembled WGS sequence"/>
</dbReference>